<feature type="region of interest" description="Disordered" evidence="7">
    <location>
        <begin position="467"/>
        <end position="509"/>
    </location>
</feature>
<dbReference type="Proteomes" id="UP001255856">
    <property type="component" value="Unassembled WGS sequence"/>
</dbReference>
<feature type="compositionally biased region" description="Gly residues" evidence="7">
    <location>
        <begin position="566"/>
        <end position="579"/>
    </location>
</feature>
<evidence type="ECO:0000313" key="8">
    <source>
        <dbReference type="EMBL" id="KAK2078666.1"/>
    </source>
</evidence>
<keyword evidence="4" id="KW-0539">Nucleus</keyword>
<evidence type="ECO:0000256" key="3">
    <source>
        <dbReference type="ARBA" id="ARBA00022801"/>
    </source>
</evidence>
<dbReference type="PANTHER" id="PTHR23081:SF36">
    <property type="entry name" value="RNA POLYMERASE II SUBUNIT A C-TERMINAL DOMAIN PHOSPHATASE"/>
    <property type="match status" value="1"/>
</dbReference>
<dbReference type="EC" id="3.1.3.16" evidence="2"/>
<comment type="caution">
    <text evidence="8">The sequence shown here is derived from an EMBL/GenBank/DDBJ whole genome shotgun (WGS) entry which is preliminary data.</text>
</comment>
<dbReference type="GO" id="GO:0008420">
    <property type="term" value="F:RNA polymerase II CTD heptapeptide repeat phosphatase activity"/>
    <property type="evidence" value="ECO:0007669"/>
    <property type="project" value="InterPro"/>
</dbReference>
<dbReference type="PANTHER" id="PTHR23081">
    <property type="entry name" value="RNA POLYMERASE II CTD PHOSPHATASE"/>
    <property type="match status" value="1"/>
</dbReference>
<dbReference type="InterPro" id="IPR039189">
    <property type="entry name" value="Fcp1"/>
</dbReference>
<evidence type="ECO:0000256" key="5">
    <source>
        <dbReference type="ARBA" id="ARBA00047761"/>
    </source>
</evidence>
<feature type="region of interest" description="Disordered" evidence="7">
    <location>
        <begin position="559"/>
        <end position="585"/>
    </location>
</feature>
<dbReference type="GO" id="GO:0005634">
    <property type="term" value="C:nucleus"/>
    <property type="evidence" value="ECO:0007669"/>
    <property type="project" value="UniProtKB-SubCell"/>
</dbReference>
<evidence type="ECO:0000256" key="7">
    <source>
        <dbReference type="SAM" id="MobiDB-lite"/>
    </source>
</evidence>
<keyword evidence="9" id="KW-1185">Reference proteome</keyword>
<evidence type="ECO:0000256" key="2">
    <source>
        <dbReference type="ARBA" id="ARBA00013081"/>
    </source>
</evidence>
<organism evidence="8 9">
    <name type="scientific">Prototheca wickerhamii</name>
    <dbReference type="NCBI Taxonomy" id="3111"/>
    <lineage>
        <taxon>Eukaryota</taxon>
        <taxon>Viridiplantae</taxon>
        <taxon>Chlorophyta</taxon>
        <taxon>core chlorophytes</taxon>
        <taxon>Trebouxiophyceae</taxon>
        <taxon>Chlorellales</taxon>
        <taxon>Chlorellaceae</taxon>
        <taxon>Prototheca</taxon>
    </lineage>
</organism>
<keyword evidence="3" id="KW-0378">Hydrolase</keyword>
<comment type="catalytic activity">
    <reaction evidence="6">
        <text>O-phospho-L-threonyl-[protein] + H2O = L-threonyl-[protein] + phosphate</text>
        <dbReference type="Rhea" id="RHEA:47004"/>
        <dbReference type="Rhea" id="RHEA-COMP:11060"/>
        <dbReference type="Rhea" id="RHEA-COMP:11605"/>
        <dbReference type="ChEBI" id="CHEBI:15377"/>
        <dbReference type="ChEBI" id="CHEBI:30013"/>
        <dbReference type="ChEBI" id="CHEBI:43474"/>
        <dbReference type="ChEBI" id="CHEBI:61977"/>
        <dbReference type="EC" id="3.1.3.16"/>
    </reaction>
</comment>
<dbReference type="InterPro" id="IPR023214">
    <property type="entry name" value="HAD_sf"/>
</dbReference>
<dbReference type="AlphaFoldDB" id="A0AAD9IHN0"/>
<evidence type="ECO:0000256" key="4">
    <source>
        <dbReference type="ARBA" id="ARBA00023242"/>
    </source>
</evidence>
<gene>
    <name evidence="8" type="ORF">QBZ16_003506</name>
</gene>
<evidence type="ECO:0000256" key="1">
    <source>
        <dbReference type="ARBA" id="ARBA00004123"/>
    </source>
</evidence>
<evidence type="ECO:0000256" key="6">
    <source>
        <dbReference type="ARBA" id="ARBA00048336"/>
    </source>
</evidence>
<evidence type="ECO:0000313" key="9">
    <source>
        <dbReference type="Proteomes" id="UP001255856"/>
    </source>
</evidence>
<protein>
    <recommendedName>
        <fullName evidence="2">protein-serine/threonine phosphatase</fullName>
        <ecNumber evidence="2">3.1.3.16</ecNumber>
    </recommendedName>
</protein>
<feature type="compositionally biased region" description="Pro residues" evidence="7">
    <location>
        <begin position="495"/>
        <end position="505"/>
    </location>
</feature>
<comment type="catalytic activity">
    <reaction evidence="5">
        <text>O-phospho-L-seryl-[protein] + H2O = L-seryl-[protein] + phosphate</text>
        <dbReference type="Rhea" id="RHEA:20629"/>
        <dbReference type="Rhea" id="RHEA-COMP:9863"/>
        <dbReference type="Rhea" id="RHEA-COMP:11604"/>
        <dbReference type="ChEBI" id="CHEBI:15377"/>
        <dbReference type="ChEBI" id="CHEBI:29999"/>
        <dbReference type="ChEBI" id="CHEBI:43474"/>
        <dbReference type="ChEBI" id="CHEBI:83421"/>
        <dbReference type="EC" id="3.1.3.16"/>
    </reaction>
</comment>
<dbReference type="Gene3D" id="3.40.50.1000">
    <property type="entry name" value="HAD superfamily/HAD-like"/>
    <property type="match status" value="1"/>
</dbReference>
<reference evidence="8" key="1">
    <citation type="submission" date="2021-01" db="EMBL/GenBank/DDBJ databases">
        <authorList>
            <person name="Eckstrom K.M.E."/>
        </authorList>
    </citation>
    <scope>NUCLEOTIDE SEQUENCE</scope>
    <source>
        <strain evidence="8">UVCC 0001</strain>
    </source>
</reference>
<accession>A0AAD9IHN0</accession>
<proteinExistence type="predicted"/>
<dbReference type="EMBL" id="JASFZW010000004">
    <property type="protein sequence ID" value="KAK2078666.1"/>
    <property type="molecule type" value="Genomic_DNA"/>
</dbReference>
<name>A0AAD9IHN0_PROWI</name>
<sequence>MAEAATEVTLQYPGAEPTVCLCHPRQGWDAAKCLGNKPIVVRGTWYVLHALHQLCHLQNKAAVVVTEEGDEILLVPLFGKGSVPILAGYQMIMGAGDALIGCLASRQLPLVFDLDETLLVAKSQSQLQRDLQELQQSRRPEAVRALESPGADPEAARAGLLLLDREAELIARDLDLLEQYSRTDGVAYGSGRLTAALEPAVDERGEAIERPVLRLPDREGVLFTRINPASSATSMVFHVRPGWGALRPAILDRAAFRTYVCTAARPEPGACWTPGDRLVALDERGARISCMAKKNLAGVVVRHRGASLGDASVMPLAAIVDDRTDVWDPANRAQVIQVEPFKPYEERAAAELGLRDRPTLASLDAQMEWLRAELRRLHAAAFEHIDAVLRRLCHEVGTGARQLDPGAPVASYDAILPKPVWIADLIQTLLDISRRVGVAGPTPGSAAVAPVAMAGRPAPAAWAADPRPAFAAGEGPPAGGANRGAPAAPPRRRPPPSPPRGPTGPPRECRVRLTVNGNEFVAEASSDRGFKPAKQRAALMVLEQAGYRVDYATIAQPNAFAKPRGRGGGRVGGRGGRGRGIPDRI</sequence>
<comment type="subcellular location">
    <subcellularLocation>
        <location evidence="1">Nucleus</location>
    </subcellularLocation>
</comment>